<dbReference type="PROSITE" id="PS51635">
    <property type="entry name" value="PNPLA"/>
    <property type="match status" value="1"/>
</dbReference>
<dbReference type="EMBL" id="QGGM01000018">
    <property type="protein sequence ID" value="PWK06225.1"/>
    <property type="molecule type" value="Genomic_DNA"/>
</dbReference>
<dbReference type="InterPro" id="IPR016035">
    <property type="entry name" value="Acyl_Trfase/lysoPLipase"/>
</dbReference>
<dbReference type="Proteomes" id="UP000245655">
    <property type="component" value="Unassembled WGS sequence"/>
</dbReference>
<evidence type="ECO:0000256" key="1">
    <source>
        <dbReference type="ARBA" id="ARBA00023098"/>
    </source>
</evidence>
<organism evidence="4 5">
    <name type="scientific">Psychrobacter immobilis</name>
    <dbReference type="NCBI Taxonomy" id="498"/>
    <lineage>
        <taxon>Bacteria</taxon>
        <taxon>Pseudomonadati</taxon>
        <taxon>Pseudomonadota</taxon>
        <taxon>Gammaproteobacteria</taxon>
        <taxon>Moraxellales</taxon>
        <taxon>Moraxellaceae</taxon>
        <taxon>Psychrobacter</taxon>
    </lineage>
</organism>
<name>A0A2V1ZPA1_PSYIM</name>
<dbReference type="GO" id="GO:0006629">
    <property type="term" value="P:lipid metabolic process"/>
    <property type="evidence" value="ECO:0007669"/>
    <property type="project" value="UniProtKB-KW"/>
</dbReference>
<comment type="caution">
    <text evidence="2">Lacks conserved residue(s) required for the propagation of feature annotation.</text>
</comment>
<dbReference type="InterPro" id="IPR002641">
    <property type="entry name" value="PNPLA_dom"/>
</dbReference>
<reference evidence="4 5" key="1">
    <citation type="submission" date="2018-05" db="EMBL/GenBank/DDBJ databases">
        <title>Genomic Encyclopedia of Type Strains, Phase IV (KMG-IV): sequencing the most valuable type-strain genomes for metagenomic binning, comparative biology and taxonomic classification.</title>
        <authorList>
            <person name="Goeker M."/>
        </authorList>
    </citation>
    <scope>NUCLEOTIDE SEQUENCE [LARGE SCALE GENOMIC DNA]</scope>
    <source>
        <strain evidence="4 5">DSM 7229</strain>
    </source>
</reference>
<proteinExistence type="predicted"/>
<dbReference type="Gene3D" id="3.40.1090.10">
    <property type="entry name" value="Cytosolic phospholipase A2 catalytic domain"/>
    <property type="match status" value="1"/>
</dbReference>
<evidence type="ECO:0000256" key="2">
    <source>
        <dbReference type="PROSITE-ProRule" id="PRU01161"/>
    </source>
</evidence>
<protein>
    <submittedName>
        <fullName evidence="4">Patatin-like phospholipase</fullName>
    </submittedName>
</protein>
<comment type="caution">
    <text evidence="4">The sequence shown here is derived from an EMBL/GenBank/DDBJ whole genome shotgun (WGS) entry which is preliminary data.</text>
</comment>
<evidence type="ECO:0000313" key="5">
    <source>
        <dbReference type="Proteomes" id="UP000245655"/>
    </source>
</evidence>
<feature type="domain" description="PNPLA" evidence="3">
    <location>
        <begin position="21"/>
        <end position="288"/>
    </location>
</feature>
<evidence type="ECO:0000313" key="4">
    <source>
        <dbReference type="EMBL" id="PWK06225.1"/>
    </source>
</evidence>
<accession>A0A2V1ZPA1</accession>
<gene>
    <name evidence="4" type="ORF">C8D84_11844</name>
</gene>
<dbReference type="SUPFAM" id="SSF52151">
    <property type="entry name" value="FabD/lysophospholipase-like"/>
    <property type="match status" value="1"/>
</dbReference>
<dbReference type="Pfam" id="PF01734">
    <property type="entry name" value="Patatin"/>
    <property type="match status" value="1"/>
</dbReference>
<sequence>MSDKSAKPLNIKSAKPYERVQLFSGGGARFGYYLGSYSALVAHDLTPDIIVGTCGGSLSAYLVNLAPDPKDLQELMCSRELYRAITAIRHVAPDETNKRLKIRYMTQALKRWRLSRQRSNRQKQQQADNYERLLDELQQLAMFRIDNEGQWLDELSCFSPKQNNNSFNTAVPEIAIIASRLYQAPNQPSNQTPTADSSVYDEFKLQELLFAPPRLAASEHFEQMLNSPVHTFADRRIHQSVNIVKQWEFNSAVRVSMADMYYLPPMHIVTLGWCLGGVINLTPIELACQLGQTVFAETKAGYDSYLAAPAIQRVFGFDPNERLAQVHGYQPMETSSLMKSERNSHQLHWLPFADNGQQLARQHVQKRFNIKQMTVELIHSDYDGFVQQMQAQWQYGYQRTADYIQQHEL</sequence>
<evidence type="ECO:0000259" key="3">
    <source>
        <dbReference type="PROSITE" id="PS51635"/>
    </source>
</evidence>
<dbReference type="GeneID" id="60256244"/>
<dbReference type="RefSeq" id="WP_109592555.1">
    <property type="nucleotide sequence ID" value="NZ_CAJGZY010000004.1"/>
</dbReference>
<keyword evidence="1" id="KW-0443">Lipid metabolism</keyword>
<dbReference type="AlphaFoldDB" id="A0A2V1ZPA1"/>
<keyword evidence="5" id="KW-1185">Reference proteome</keyword>